<proteinExistence type="predicted"/>
<dbReference type="AlphaFoldDB" id="A0A916Y6F2"/>
<organism evidence="1 2">
    <name type="scientific">Flavobacterium orientale</name>
    <dbReference type="NCBI Taxonomy" id="1756020"/>
    <lineage>
        <taxon>Bacteria</taxon>
        <taxon>Pseudomonadati</taxon>
        <taxon>Bacteroidota</taxon>
        <taxon>Flavobacteriia</taxon>
        <taxon>Flavobacteriales</taxon>
        <taxon>Flavobacteriaceae</taxon>
        <taxon>Flavobacterium</taxon>
    </lineage>
</organism>
<accession>A0A916Y6F2</accession>
<reference evidence="1" key="1">
    <citation type="journal article" date="2014" name="Int. J. Syst. Evol. Microbiol.">
        <title>Complete genome sequence of Corynebacterium casei LMG S-19264T (=DSM 44701T), isolated from a smear-ripened cheese.</title>
        <authorList>
            <consortium name="US DOE Joint Genome Institute (JGI-PGF)"/>
            <person name="Walter F."/>
            <person name="Albersmeier A."/>
            <person name="Kalinowski J."/>
            <person name="Ruckert C."/>
        </authorList>
    </citation>
    <scope>NUCLEOTIDE SEQUENCE</scope>
    <source>
        <strain evidence="1">CGMCC 1.12506</strain>
    </source>
</reference>
<name>A0A916Y6F2_9FLAO</name>
<protein>
    <submittedName>
        <fullName evidence="1">Membrane protein</fullName>
    </submittedName>
</protein>
<dbReference type="EMBL" id="BMFG01000009">
    <property type="protein sequence ID" value="GGD31924.1"/>
    <property type="molecule type" value="Genomic_DNA"/>
</dbReference>
<reference evidence="1" key="2">
    <citation type="submission" date="2020-09" db="EMBL/GenBank/DDBJ databases">
        <authorList>
            <person name="Sun Q."/>
            <person name="Zhou Y."/>
        </authorList>
    </citation>
    <scope>NUCLEOTIDE SEQUENCE</scope>
    <source>
        <strain evidence="1">CGMCC 1.12506</strain>
    </source>
</reference>
<dbReference type="RefSeq" id="WP_229734149.1">
    <property type="nucleotide sequence ID" value="NZ_BMFG01000009.1"/>
</dbReference>
<sequence length="532" mass="61331">MKIEGNSNSETQIIDSIGYPKKFKTANEIITASKNLSNQLFQIGYFEHQIAEPLKVNDSTFFFKYNLKNNSNTILLHIKDADLEFVPLGFKSSSNQFTIETKQLQSFMEELLKKLEVNGYSLAKAQLINIQTQNNKISADLYINKQAKRNINDIVVLGYDKFPKGHLKNIQRINRNRTFTKLNLENIYNDFNKLPFVKQTKYPEILFTPDSTKIYVYLEKAKSNQFDGFIGFSNDEDSKIIFNGYVDLLLQNAINSGEKIFLYWKNDGNQQATFNIGLEIPYLFKTPITLKSELNIFKQDSTFQNTKTAIDLGYLFNYNTRAYVGYQSTQSGTIQNTSSPLINDFNNAFFTTQFEFKDFKFDDFLFPEKTNLNLKFGTGERTTLIDTQKQYFISMNATHIFNLNENNSIQLNSENFYLKSDTYIINELFRFGGIRSIRGFNENSLQGSLFTSLLTEYRYTFSSGFYAHTVIDYGYFEDKSTNNSASLLGLGIGFGLFTKNGLFNIVYANGNEKNQEFKLSNSIVHISFKSRF</sequence>
<dbReference type="Proteomes" id="UP000625735">
    <property type="component" value="Unassembled WGS sequence"/>
</dbReference>
<dbReference type="Gene3D" id="2.40.160.50">
    <property type="entry name" value="membrane protein fhac: a member of the omp85/tpsb transporter family"/>
    <property type="match status" value="1"/>
</dbReference>
<evidence type="ECO:0000313" key="2">
    <source>
        <dbReference type="Proteomes" id="UP000625735"/>
    </source>
</evidence>
<keyword evidence="2" id="KW-1185">Reference proteome</keyword>
<evidence type="ECO:0000313" key="1">
    <source>
        <dbReference type="EMBL" id="GGD31924.1"/>
    </source>
</evidence>
<gene>
    <name evidence="1" type="ORF">GCM10011343_22560</name>
</gene>
<comment type="caution">
    <text evidence="1">The sequence shown here is derived from an EMBL/GenBank/DDBJ whole genome shotgun (WGS) entry which is preliminary data.</text>
</comment>